<dbReference type="RefSeq" id="WP_132455719.1">
    <property type="nucleotide sequence ID" value="NZ_JAWIZJ010000005.1"/>
</dbReference>
<accession>A0A4R3VM02</accession>
<gene>
    <name evidence="3" type="ORF">EDC54_10552</name>
</gene>
<dbReference type="OrthoDB" id="9780507at2"/>
<evidence type="ECO:0000313" key="4">
    <source>
        <dbReference type="Proteomes" id="UP000295433"/>
    </source>
</evidence>
<dbReference type="Pfam" id="PF01569">
    <property type="entry name" value="PAP2"/>
    <property type="match status" value="1"/>
</dbReference>
<dbReference type="Proteomes" id="UP000295433">
    <property type="component" value="Unassembled WGS sequence"/>
</dbReference>
<organism evidence="3 4">
    <name type="scientific">Samsonia erythrinae</name>
    <dbReference type="NCBI Taxonomy" id="160434"/>
    <lineage>
        <taxon>Bacteria</taxon>
        <taxon>Pseudomonadati</taxon>
        <taxon>Pseudomonadota</taxon>
        <taxon>Gammaproteobacteria</taxon>
        <taxon>Enterobacterales</taxon>
        <taxon>Pectobacteriaceae</taxon>
        <taxon>Samsonia</taxon>
    </lineage>
</organism>
<dbReference type="InterPro" id="IPR036938">
    <property type="entry name" value="PAP2/HPO_sf"/>
</dbReference>
<dbReference type="AlphaFoldDB" id="A0A4R3VM02"/>
<dbReference type="InterPro" id="IPR001011">
    <property type="entry name" value="Acid_Pase_classA_bac"/>
</dbReference>
<keyword evidence="1" id="KW-0812">Transmembrane</keyword>
<evidence type="ECO:0000313" key="3">
    <source>
        <dbReference type="EMBL" id="TCV05786.1"/>
    </source>
</evidence>
<dbReference type="CDD" id="cd03397">
    <property type="entry name" value="PAP2_acid_phosphatase"/>
    <property type="match status" value="1"/>
</dbReference>
<dbReference type="InterPro" id="IPR000326">
    <property type="entry name" value="PAP2/HPO"/>
</dbReference>
<dbReference type="GO" id="GO:0030288">
    <property type="term" value="C:outer membrane-bounded periplasmic space"/>
    <property type="evidence" value="ECO:0007669"/>
    <property type="project" value="InterPro"/>
</dbReference>
<proteinExistence type="predicted"/>
<dbReference type="SUPFAM" id="SSF48317">
    <property type="entry name" value="Acid phosphatase/Vanadium-dependent haloperoxidase"/>
    <property type="match status" value="1"/>
</dbReference>
<keyword evidence="1" id="KW-0472">Membrane</keyword>
<feature type="transmembrane region" description="Helical" evidence="1">
    <location>
        <begin position="7"/>
        <end position="28"/>
    </location>
</feature>
<keyword evidence="1" id="KW-1133">Transmembrane helix</keyword>
<dbReference type="EMBL" id="SMBY01000005">
    <property type="protein sequence ID" value="TCV05786.1"/>
    <property type="molecule type" value="Genomic_DNA"/>
</dbReference>
<name>A0A4R3VM02_9GAMM</name>
<evidence type="ECO:0000259" key="2">
    <source>
        <dbReference type="SMART" id="SM00014"/>
    </source>
</evidence>
<dbReference type="Gene3D" id="1.20.144.10">
    <property type="entry name" value="Phosphatidic acid phosphatase type 2/haloperoxidase"/>
    <property type="match status" value="1"/>
</dbReference>
<feature type="domain" description="Phosphatidic acid phosphatase type 2/haloperoxidase" evidence="2">
    <location>
        <begin position="189"/>
        <end position="306"/>
    </location>
</feature>
<evidence type="ECO:0000256" key="1">
    <source>
        <dbReference type="SAM" id="Phobius"/>
    </source>
</evidence>
<dbReference type="SMART" id="SM00014">
    <property type="entry name" value="acidPPc"/>
    <property type="match status" value="1"/>
</dbReference>
<comment type="caution">
    <text evidence="3">The sequence shown here is derived from an EMBL/GenBank/DDBJ whole genome shotgun (WGS) entry which is preliminary data.</text>
</comment>
<keyword evidence="4" id="KW-1185">Reference proteome</keyword>
<reference evidence="3 4" key="1">
    <citation type="submission" date="2019-03" db="EMBL/GenBank/DDBJ databases">
        <title>Genomic Encyclopedia of Type Strains, Phase IV (KMG-IV): sequencing the most valuable type-strain genomes for metagenomic binning, comparative biology and taxonomic classification.</title>
        <authorList>
            <person name="Goeker M."/>
        </authorList>
    </citation>
    <scope>NUCLEOTIDE SEQUENCE [LARGE SCALE GENOMIC DNA]</scope>
    <source>
        <strain evidence="3 4">DSM 16730</strain>
    </source>
</reference>
<sequence length="442" mass="48046">MRDHSRVFSAIGSLSVVRVLPIASLFLLPLPGFSAPSQPDSATISAIVESTTQASHRPQVIEMERAIRSALRKAIQGDAPQITRKQLESATQTAQRADTAWLSASGYDFAVTANQQAGIALLASFSSLSAEVLQKNTAIVTRINRDATEGQREQALVDAQGVNYLYFLADALGPKLANAFIGAYDRGELRKAAALIKASEISTAEAKRHFNYPRPFLQPNNTLHLVPDTVVIGDNQPYTASGGAFPSGHTNTGYTDALLLAEMIPERFVPLIDRAARYGYSRIVLGVHYPLDVIGSRMLAERNVAHDLNDSRYRRLFEEAKAELRSALEKACGASLSVCAQNAPQDDPYTAPQMQTFYRYTMTYGLPAQTHHAPTAAIVPEGADVLLDAVLPHLSATQRRNLMTKTALPDGYPLSGAAGETGEQNFWQRLNLHDAVQLAQHP</sequence>
<dbReference type="GO" id="GO:0003993">
    <property type="term" value="F:acid phosphatase activity"/>
    <property type="evidence" value="ECO:0007669"/>
    <property type="project" value="InterPro"/>
</dbReference>
<protein>
    <submittedName>
        <fullName evidence="3">PAP2 superfamily protein</fullName>
    </submittedName>
</protein>